<evidence type="ECO:0000313" key="1">
    <source>
        <dbReference type="EMBL" id="RAH75441.1"/>
    </source>
</evidence>
<proteinExistence type="predicted"/>
<keyword evidence="2" id="KW-1185">Reference proteome</keyword>
<sequence length="140" mass="16643">MKFETPTVDRESYIPLPLQENRTFGMFPTKKTCLDQKVTVRVAMWCFLVLQIILWFIQKLIMSYWYRGYDWYKSSEIGCYYQDRGLLLLASLFASLGFYLWSTYPYRPNFTVGGSIKMFFLGSAFVYLLVNVASWFEDNF</sequence>
<organism evidence="1 2">
    <name type="scientific">Aspergillus aculeatinus CBS 121060</name>
    <dbReference type="NCBI Taxonomy" id="1448322"/>
    <lineage>
        <taxon>Eukaryota</taxon>
        <taxon>Fungi</taxon>
        <taxon>Dikarya</taxon>
        <taxon>Ascomycota</taxon>
        <taxon>Pezizomycotina</taxon>
        <taxon>Eurotiomycetes</taxon>
        <taxon>Eurotiomycetidae</taxon>
        <taxon>Eurotiales</taxon>
        <taxon>Aspergillaceae</taxon>
        <taxon>Aspergillus</taxon>
        <taxon>Aspergillus subgen. Circumdati</taxon>
    </lineage>
</organism>
<protein>
    <submittedName>
        <fullName evidence="1">Uncharacterized protein</fullName>
    </submittedName>
</protein>
<dbReference type="Proteomes" id="UP000249661">
    <property type="component" value="Unassembled WGS sequence"/>
</dbReference>
<accession>A0ACD1HPI4</accession>
<evidence type="ECO:0000313" key="2">
    <source>
        <dbReference type="Proteomes" id="UP000249661"/>
    </source>
</evidence>
<name>A0ACD1HPI4_9EURO</name>
<reference evidence="1" key="1">
    <citation type="submission" date="2018-02" db="EMBL/GenBank/DDBJ databases">
        <title>The genomes of Aspergillus section Nigri reveals drivers in fungal speciation.</title>
        <authorList>
            <consortium name="DOE Joint Genome Institute"/>
            <person name="Vesth T.C."/>
            <person name="Nybo J."/>
            <person name="Theobald S."/>
            <person name="Brandl J."/>
            <person name="Frisvad J.C."/>
            <person name="Nielsen K.F."/>
            <person name="Lyhne E.K."/>
            <person name="Kogle M.E."/>
            <person name="Kuo A."/>
            <person name="Riley R."/>
            <person name="Clum A."/>
            <person name="Nolan M."/>
            <person name="Lipzen A."/>
            <person name="Salamov A."/>
            <person name="Henrissat B."/>
            <person name="Wiebenga A."/>
            <person name="De vries R.P."/>
            <person name="Grigoriev I.V."/>
            <person name="Mortensen U.H."/>
            <person name="Andersen M.R."/>
            <person name="Baker S.E."/>
        </authorList>
    </citation>
    <scope>NUCLEOTIDE SEQUENCE</scope>
    <source>
        <strain evidence="1">CBS 121060</strain>
    </source>
</reference>
<dbReference type="EMBL" id="KZ824933">
    <property type="protein sequence ID" value="RAH75441.1"/>
    <property type="molecule type" value="Genomic_DNA"/>
</dbReference>
<gene>
    <name evidence="1" type="ORF">BO66DRAFT_433513</name>
</gene>